<sequence>MNPAIFVKIFGKVDISKLFLAIDQNEDELGSVLRIHLMCERLLDAWIAAHLDNDNLFQNSASEKIKFNPSYAMKLGLAKKLGLHEGLCSCLQTINKIRNSFAHRYDCDPLSERDMHSMAGILKDISLPEKVKSVDDVDFTIIDNDGQETKRYSFNDEKTPNRIRLTIIFANILARILSIVGENLKKNPLGFKY</sequence>
<proteinExistence type="predicted"/>
<evidence type="ECO:0008006" key="3">
    <source>
        <dbReference type="Google" id="ProtNLM"/>
    </source>
</evidence>
<dbReference type="RefSeq" id="WP_130097149.1">
    <property type="nucleotide sequence ID" value="NZ_RCYA01000001.1"/>
</dbReference>
<evidence type="ECO:0000313" key="2">
    <source>
        <dbReference type="Proteomes" id="UP000292985"/>
    </source>
</evidence>
<accession>A0ABY0HZQ0</accession>
<name>A0ABY0HZQ0_CITAM</name>
<comment type="caution">
    <text evidence="1">The sequence shown here is derived from an EMBL/GenBank/DDBJ whole genome shotgun (WGS) entry which is preliminary data.</text>
</comment>
<dbReference type="EMBL" id="RCYA01000001">
    <property type="protein sequence ID" value="RYT46434.1"/>
    <property type="molecule type" value="Genomic_DNA"/>
</dbReference>
<gene>
    <name evidence="1" type="ORF">EAJ18_01825</name>
</gene>
<reference evidence="1 2" key="1">
    <citation type="journal article" date="2019" name="Science, e1252229">
        <title>Invertible promoters mediate bacterial phase variation, antibiotic resistance, and host adaptation in the gut.</title>
        <authorList>
            <person name="Jiang X."/>
            <person name="Hall A.B."/>
            <person name="Arthur T.D."/>
            <person name="Plichta D.R."/>
            <person name="Covington C.T."/>
            <person name="Poyet M."/>
            <person name="Crothers J."/>
            <person name="Moses P.L."/>
            <person name="Tolonen A.C."/>
            <person name="Vlamakis H."/>
            <person name="Alm E.J."/>
            <person name="Xavier R.J."/>
        </authorList>
    </citation>
    <scope>NUCLEOTIDE SEQUENCE [LARGE SCALE GENOMIC DNA]</scope>
    <source>
        <strain evidence="2">ca_0067</strain>
    </source>
</reference>
<keyword evidence="2" id="KW-1185">Reference proteome</keyword>
<dbReference type="Proteomes" id="UP000292985">
    <property type="component" value="Unassembled WGS sequence"/>
</dbReference>
<organism evidence="1 2">
    <name type="scientific">Citrobacter amalonaticus</name>
    <dbReference type="NCBI Taxonomy" id="35703"/>
    <lineage>
        <taxon>Bacteria</taxon>
        <taxon>Pseudomonadati</taxon>
        <taxon>Pseudomonadota</taxon>
        <taxon>Gammaproteobacteria</taxon>
        <taxon>Enterobacterales</taxon>
        <taxon>Enterobacteriaceae</taxon>
        <taxon>Citrobacter</taxon>
    </lineage>
</organism>
<protein>
    <recommendedName>
        <fullName evidence="3">DUF4145 domain-containing protein</fullName>
    </recommendedName>
</protein>
<evidence type="ECO:0000313" key="1">
    <source>
        <dbReference type="EMBL" id="RYT46434.1"/>
    </source>
</evidence>